<gene>
    <name evidence="2" type="ORF">MIMGU_mgv11b023465mg</name>
</gene>
<name>A0A022RME1_ERYGU</name>
<feature type="region of interest" description="Disordered" evidence="1">
    <location>
        <begin position="17"/>
        <end position="62"/>
    </location>
</feature>
<proteinExistence type="predicted"/>
<dbReference type="EMBL" id="KI630319">
    <property type="protein sequence ID" value="EYU41652.1"/>
    <property type="molecule type" value="Genomic_DNA"/>
</dbReference>
<accession>A0A022RME1</accession>
<dbReference type="Proteomes" id="UP000030748">
    <property type="component" value="Unassembled WGS sequence"/>
</dbReference>
<evidence type="ECO:0000313" key="3">
    <source>
        <dbReference type="Proteomes" id="UP000030748"/>
    </source>
</evidence>
<feature type="compositionally biased region" description="Basic and acidic residues" evidence="1">
    <location>
        <begin position="33"/>
        <end position="48"/>
    </location>
</feature>
<dbReference type="AlphaFoldDB" id="A0A022RME1"/>
<evidence type="ECO:0000313" key="2">
    <source>
        <dbReference type="EMBL" id="EYU41652.1"/>
    </source>
</evidence>
<reference evidence="2 3" key="1">
    <citation type="journal article" date="2013" name="Proc. Natl. Acad. Sci. U.S.A.">
        <title>Fine-scale variation in meiotic recombination in Mimulus inferred from population shotgun sequencing.</title>
        <authorList>
            <person name="Hellsten U."/>
            <person name="Wright K.M."/>
            <person name="Jenkins J."/>
            <person name="Shu S."/>
            <person name="Yuan Y."/>
            <person name="Wessler S.R."/>
            <person name="Schmutz J."/>
            <person name="Willis J.H."/>
            <person name="Rokhsar D.S."/>
        </authorList>
    </citation>
    <scope>NUCLEOTIDE SEQUENCE [LARGE SCALE GENOMIC DNA]</scope>
    <source>
        <strain evidence="3">cv. DUN x IM62</strain>
    </source>
</reference>
<organism evidence="2 3">
    <name type="scientific">Erythranthe guttata</name>
    <name type="common">Yellow monkey flower</name>
    <name type="synonym">Mimulus guttatus</name>
    <dbReference type="NCBI Taxonomy" id="4155"/>
    <lineage>
        <taxon>Eukaryota</taxon>
        <taxon>Viridiplantae</taxon>
        <taxon>Streptophyta</taxon>
        <taxon>Embryophyta</taxon>
        <taxon>Tracheophyta</taxon>
        <taxon>Spermatophyta</taxon>
        <taxon>Magnoliopsida</taxon>
        <taxon>eudicotyledons</taxon>
        <taxon>Gunneridae</taxon>
        <taxon>Pentapetalae</taxon>
        <taxon>asterids</taxon>
        <taxon>lamiids</taxon>
        <taxon>Lamiales</taxon>
        <taxon>Phrymaceae</taxon>
        <taxon>Erythranthe</taxon>
    </lineage>
</organism>
<keyword evidence="3" id="KW-1185">Reference proteome</keyword>
<protein>
    <recommendedName>
        <fullName evidence="4">THO1-MOS11 C-terminal domain-containing protein</fullName>
    </recommendedName>
</protein>
<evidence type="ECO:0008006" key="4">
    <source>
        <dbReference type="Google" id="ProtNLM"/>
    </source>
</evidence>
<sequence length="76" mass="8056">FTVESAAAVFRRRRRRTGGFGTAPGIDVVDSSKSSEELKRKARAERFSQPDSNSKANGKGDIEVKTAIADKAGGGT</sequence>
<feature type="non-terminal residue" evidence="2">
    <location>
        <position position="1"/>
    </location>
</feature>
<evidence type="ECO:0000256" key="1">
    <source>
        <dbReference type="SAM" id="MobiDB-lite"/>
    </source>
</evidence>